<protein>
    <submittedName>
        <fullName evidence="1">Uncharacterized protein</fullName>
    </submittedName>
</protein>
<dbReference type="AlphaFoldDB" id="A0A8X7YBX1"/>
<reference evidence="1" key="1">
    <citation type="journal article" date="2020" name="bioRxiv">
        <title>Hybrid origin of Populus tomentosa Carr. identified through genome sequencing and phylogenomic analysis.</title>
        <authorList>
            <person name="An X."/>
            <person name="Gao K."/>
            <person name="Chen Z."/>
            <person name="Li J."/>
            <person name="Yang X."/>
            <person name="Yang X."/>
            <person name="Zhou J."/>
            <person name="Guo T."/>
            <person name="Zhao T."/>
            <person name="Huang S."/>
            <person name="Miao D."/>
            <person name="Khan W.U."/>
            <person name="Rao P."/>
            <person name="Ye M."/>
            <person name="Lei B."/>
            <person name="Liao W."/>
            <person name="Wang J."/>
            <person name="Ji L."/>
            <person name="Li Y."/>
            <person name="Guo B."/>
            <person name="Mustafa N.S."/>
            <person name="Li S."/>
            <person name="Yun Q."/>
            <person name="Keller S.R."/>
            <person name="Mao J."/>
            <person name="Zhang R."/>
            <person name="Strauss S.H."/>
        </authorList>
    </citation>
    <scope>NUCLEOTIDE SEQUENCE</scope>
    <source>
        <strain evidence="1">GM15</strain>
        <tissue evidence="1">Leaf</tissue>
    </source>
</reference>
<dbReference type="Proteomes" id="UP000886885">
    <property type="component" value="Chromosome 14A"/>
</dbReference>
<organism evidence="1 2">
    <name type="scientific">Populus tomentosa</name>
    <name type="common">Chinese white poplar</name>
    <dbReference type="NCBI Taxonomy" id="118781"/>
    <lineage>
        <taxon>Eukaryota</taxon>
        <taxon>Viridiplantae</taxon>
        <taxon>Streptophyta</taxon>
        <taxon>Embryophyta</taxon>
        <taxon>Tracheophyta</taxon>
        <taxon>Spermatophyta</taxon>
        <taxon>Magnoliopsida</taxon>
        <taxon>eudicotyledons</taxon>
        <taxon>Gunneridae</taxon>
        <taxon>Pentapetalae</taxon>
        <taxon>rosids</taxon>
        <taxon>fabids</taxon>
        <taxon>Malpighiales</taxon>
        <taxon>Salicaceae</taxon>
        <taxon>Saliceae</taxon>
        <taxon>Populus</taxon>
    </lineage>
</organism>
<comment type="caution">
    <text evidence="1">The sequence shown here is derived from an EMBL/GenBank/DDBJ whole genome shotgun (WGS) entry which is preliminary data.</text>
</comment>
<evidence type="ECO:0000313" key="1">
    <source>
        <dbReference type="EMBL" id="KAG6750278.1"/>
    </source>
</evidence>
<keyword evidence="2" id="KW-1185">Reference proteome</keyword>
<dbReference type="EMBL" id="JAAWWB010000027">
    <property type="protein sequence ID" value="KAG6750278.1"/>
    <property type="molecule type" value="Genomic_DNA"/>
</dbReference>
<proteinExistence type="predicted"/>
<name>A0A8X7YBX1_POPTO</name>
<gene>
    <name evidence="1" type="ORF">POTOM_047382</name>
</gene>
<accession>A0A8X7YBX1</accession>
<evidence type="ECO:0000313" key="2">
    <source>
        <dbReference type="Proteomes" id="UP000886885"/>
    </source>
</evidence>
<sequence>MLSHVTTSTPSHASSFKDLFVSLSNKVLISRRMDTKKAPRGVEGLLVVSYTSYLHSNSTQPSSYAHRVFKPCVLCHGCERLLLQVKSDHVPLYFPNLYEEERRVMKSFLHGRSTIRPNGLEVVKATLNCKGEIKGQTYILSPIEEKLVEVYNQIDFLEKKNTSQGLYAEYGEFVSLKKTIGDKLFISMSNMYLFNLYKGMHMNFNESFPDGQVLDFKNVFSIRALAAKDYVYLTQET</sequence>